<dbReference type="Proteomes" id="UP000294847">
    <property type="component" value="Chromosome 1"/>
</dbReference>
<dbReference type="Gene3D" id="3.30.70.100">
    <property type="match status" value="1"/>
</dbReference>
<dbReference type="PROSITE" id="PS01047">
    <property type="entry name" value="HMA_1"/>
    <property type="match status" value="1"/>
</dbReference>
<accession>A0A4V1C4R3</accession>
<dbReference type="SMR" id="A0A4V1C4R3"/>
<dbReference type="GO" id="GO:0016531">
    <property type="term" value="F:copper chaperone activity"/>
    <property type="evidence" value="ECO:0007669"/>
    <property type="project" value="TreeGrafter"/>
</dbReference>
<evidence type="ECO:0000313" key="9">
    <source>
        <dbReference type="Proteomes" id="UP000294847"/>
    </source>
</evidence>
<evidence type="ECO:0000256" key="5">
    <source>
        <dbReference type="ARBA" id="ARBA00023065"/>
    </source>
</evidence>
<dbReference type="Pfam" id="PF00403">
    <property type="entry name" value="HMA"/>
    <property type="match status" value="1"/>
</dbReference>
<dbReference type="GO" id="GO:0046872">
    <property type="term" value="F:metal ion binding"/>
    <property type="evidence" value="ECO:0007669"/>
    <property type="project" value="UniProtKB-KW"/>
</dbReference>
<evidence type="ECO:0000313" key="8">
    <source>
        <dbReference type="EMBL" id="QBZ53785.1"/>
    </source>
</evidence>
<dbReference type="FunFam" id="3.30.70.100:FF:000008">
    <property type="entry name" value="Copper transport protein ATOX1"/>
    <property type="match status" value="1"/>
</dbReference>
<dbReference type="EMBL" id="CP034204">
    <property type="protein sequence ID" value="QBZ53785.1"/>
    <property type="molecule type" value="Genomic_DNA"/>
</dbReference>
<dbReference type="GO" id="GO:0005829">
    <property type="term" value="C:cytosol"/>
    <property type="evidence" value="ECO:0007669"/>
    <property type="project" value="TreeGrafter"/>
</dbReference>
<dbReference type="InterPro" id="IPR006121">
    <property type="entry name" value="HMA_dom"/>
</dbReference>
<gene>
    <name evidence="8" type="ORF">PoMZ_09475</name>
</gene>
<evidence type="ECO:0000256" key="3">
    <source>
        <dbReference type="ARBA" id="ARBA00022796"/>
    </source>
</evidence>
<dbReference type="InterPro" id="IPR017969">
    <property type="entry name" value="Heavy-metal-associated_CS"/>
</dbReference>
<keyword evidence="2" id="KW-0479">Metal-binding</keyword>
<dbReference type="PANTHER" id="PTHR46365:SF1">
    <property type="entry name" value="COPPER TRANSPORT PROTEIN ATOX1"/>
    <property type="match status" value="1"/>
</dbReference>
<dbReference type="InterPro" id="IPR036163">
    <property type="entry name" value="HMA_dom_sf"/>
</dbReference>
<evidence type="ECO:0000256" key="2">
    <source>
        <dbReference type="ARBA" id="ARBA00022723"/>
    </source>
</evidence>
<dbReference type="PROSITE" id="PS50846">
    <property type="entry name" value="HMA_2"/>
    <property type="match status" value="1"/>
</dbReference>
<keyword evidence="5" id="KW-0406">Ion transport</keyword>
<dbReference type="InterPro" id="IPR051881">
    <property type="entry name" value="Copper_transport_ATOX1-like"/>
</dbReference>
<evidence type="ECO:0000256" key="4">
    <source>
        <dbReference type="ARBA" id="ARBA00023008"/>
    </source>
</evidence>
<proteinExistence type="inferred from homology"/>
<organism evidence="8 9">
    <name type="scientific">Pyricularia oryzae</name>
    <name type="common">Rice blast fungus</name>
    <name type="synonym">Magnaporthe oryzae</name>
    <dbReference type="NCBI Taxonomy" id="318829"/>
    <lineage>
        <taxon>Eukaryota</taxon>
        <taxon>Fungi</taxon>
        <taxon>Dikarya</taxon>
        <taxon>Ascomycota</taxon>
        <taxon>Pezizomycotina</taxon>
        <taxon>Sordariomycetes</taxon>
        <taxon>Sordariomycetidae</taxon>
        <taxon>Magnaporthales</taxon>
        <taxon>Pyriculariaceae</taxon>
        <taxon>Pyricularia</taxon>
    </lineage>
</organism>
<dbReference type="OMA" id="MTHTYKF"/>
<keyword evidence="3" id="KW-0187">Copper transport</keyword>
<sequence>MSDANHTYKFNITMTCGGCSGAVDRVLKKLDGVQSYEVSLENQNATVVAGPDLSYEKVLQTITKTGKKVTAGEADGVAQSIEVPSA</sequence>
<keyword evidence="4" id="KW-0186">Copper</keyword>
<keyword evidence="1" id="KW-0813">Transport</keyword>
<dbReference type="CDD" id="cd00371">
    <property type="entry name" value="HMA"/>
    <property type="match status" value="1"/>
</dbReference>
<dbReference type="SUPFAM" id="SSF55008">
    <property type="entry name" value="HMA, heavy metal-associated domain"/>
    <property type="match status" value="1"/>
</dbReference>
<dbReference type="GO" id="GO:0006825">
    <property type="term" value="P:copper ion transport"/>
    <property type="evidence" value="ECO:0007669"/>
    <property type="project" value="UniProtKB-KW"/>
</dbReference>
<reference evidence="8 9" key="1">
    <citation type="journal article" date="2019" name="Mol. Biol. Evol.">
        <title>Blast fungal genomes show frequent chromosomal changes, gene gains and losses, and effector gene turnover.</title>
        <authorList>
            <person name="Gomez Luciano L.B."/>
            <person name="Jason Tsai I."/>
            <person name="Chuma I."/>
            <person name="Tosa Y."/>
            <person name="Chen Y.H."/>
            <person name="Li J.Y."/>
            <person name="Li M.Y."/>
            <person name="Jade Lu M.Y."/>
            <person name="Nakayashiki H."/>
            <person name="Li W.H."/>
        </authorList>
    </citation>
    <scope>NUCLEOTIDE SEQUENCE [LARGE SCALE GENOMIC DNA]</scope>
    <source>
        <strain evidence="8">MZ5-1-6</strain>
    </source>
</reference>
<comment type="similarity">
    <text evidence="7">Belongs to the ATX1 family.</text>
</comment>
<dbReference type="AlphaFoldDB" id="A0A4V1C4R3"/>
<dbReference type="VEuPathDB" id="FungiDB:M_BR32_EuGene_00084281"/>
<evidence type="ECO:0000256" key="1">
    <source>
        <dbReference type="ARBA" id="ARBA00022448"/>
    </source>
</evidence>
<evidence type="ECO:0000256" key="7">
    <source>
        <dbReference type="ARBA" id="ARBA00038171"/>
    </source>
</evidence>
<protein>
    <submittedName>
        <fullName evidence="8">Uncharacterized protein</fullName>
    </submittedName>
</protein>
<dbReference type="PANTHER" id="PTHR46365">
    <property type="entry name" value="COPPER TRANSPORT PROTEIN ATOX1"/>
    <property type="match status" value="1"/>
</dbReference>
<name>A0A4V1C4R3_PYROR</name>
<evidence type="ECO:0000256" key="6">
    <source>
        <dbReference type="ARBA" id="ARBA00023186"/>
    </source>
</evidence>
<keyword evidence="6" id="KW-0143">Chaperone</keyword>